<feature type="compositionally biased region" description="Acidic residues" evidence="1">
    <location>
        <begin position="1"/>
        <end position="13"/>
    </location>
</feature>
<gene>
    <name evidence="2" type="ORF">D8771_13765</name>
</gene>
<name>A0A6C1C9T1_9ACTN</name>
<protein>
    <submittedName>
        <fullName evidence="2">Uncharacterized protein</fullName>
    </submittedName>
</protein>
<dbReference type="GeneID" id="75179412"/>
<dbReference type="Proteomes" id="UP000298111">
    <property type="component" value="Unassembled WGS sequence"/>
</dbReference>
<evidence type="ECO:0000313" key="2">
    <source>
        <dbReference type="EMBL" id="TGG83792.1"/>
    </source>
</evidence>
<comment type="caution">
    <text evidence="2">The sequence shown here is derived from an EMBL/GenBank/DDBJ whole genome shotgun (WGS) entry which is preliminary data.</text>
</comment>
<organism evidence="2 3">
    <name type="scientific">Streptomyces albus</name>
    <dbReference type="NCBI Taxonomy" id="1888"/>
    <lineage>
        <taxon>Bacteria</taxon>
        <taxon>Bacillati</taxon>
        <taxon>Actinomycetota</taxon>
        <taxon>Actinomycetes</taxon>
        <taxon>Kitasatosporales</taxon>
        <taxon>Streptomycetaceae</taxon>
        <taxon>Streptomyces</taxon>
    </lineage>
</organism>
<proteinExistence type="predicted"/>
<reference evidence="2 3" key="1">
    <citation type="submission" date="2018-10" db="EMBL/GenBank/DDBJ databases">
        <title>Isolation of pseudouridimycin from Streptomyces albus DSM 40763.</title>
        <authorList>
            <person name="Rosenqvist P."/>
            <person name="Metsae-Ketelae M."/>
            <person name="Virta P."/>
        </authorList>
    </citation>
    <scope>NUCLEOTIDE SEQUENCE [LARGE SCALE GENOMIC DNA]</scope>
    <source>
        <strain evidence="2 3">DSM 40763</strain>
    </source>
</reference>
<dbReference type="AlphaFoldDB" id="A0A6C1C9T1"/>
<accession>A0A6C1C9T1</accession>
<sequence length="129" mass="13939">MEEGIFSDGDEQAELTPEMQRELATVLAMVITGGADHRVVEMPGPDGSTGFTVVAACAADDPEKLREIREGLHRWAAERKPSTRTGTVSPAPARRTKPTEGLSPAPAHDALPPWVQEPFGQCRKKPPSR</sequence>
<evidence type="ECO:0000256" key="1">
    <source>
        <dbReference type="SAM" id="MobiDB-lite"/>
    </source>
</evidence>
<evidence type="ECO:0000313" key="3">
    <source>
        <dbReference type="Proteomes" id="UP000298111"/>
    </source>
</evidence>
<feature type="region of interest" description="Disordered" evidence="1">
    <location>
        <begin position="1"/>
        <end position="20"/>
    </location>
</feature>
<dbReference type="RefSeq" id="WP_051698763.1">
    <property type="nucleotide sequence ID" value="NZ_BNEJ01000012.1"/>
</dbReference>
<feature type="region of interest" description="Disordered" evidence="1">
    <location>
        <begin position="73"/>
        <end position="129"/>
    </location>
</feature>
<dbReference type="EMBL" id="RCIY01000054">
    <property type="protein sequence ID" value="TGG83792.1"/>
    <property type="molecule type" value="Genomic_DNA"/>
</dbReference>